<feature type="region of interest" description="Disordered" evidence="1">
    <location>
        <begin position="527"/>
        <end position="586"/>
    </location>
</feature>
<dbReference type="Proteomes" id="UP000002358">
    <property type="component" value="Unassembled WGS sequence"/>
</dbReference>
<dbReference type="KEGG" id="nvi:100116035"/>
<dbReference type="InterPro" id="IPR036508">
    <property type="entry name" value="Chitin-bd_dom_sf"/>
</dbReference>
<name>A0A7M7Q1W2_NASVI</name>
<feature type="compositionally biased region" description="Polar residues" evidence="1">
    <location>
        <begin position="380"/>
        <end position="402"/>
    </location>
</feature>
<dbReference type="InterPro" id="IPR052976">
    <property type="entry name" value="Scoloptoxin-like"/>
</dbReference>
<keyword evidence="2" id="KW-0732">Signal</keyword>
<evidence type="ECO:0000313" key="4">
    <source>
        <dbReference type="EnsemblMetazoa" id="XP_031778288"/>
    </source>
</evidence>
<dbReference type="EnsemblMetazoa" id="XM_031922428">
    <property type="protein sequence ID" value="XP_031778288"/>
    <property type="gene ID" value="LOC100116035"/>
</dbReference>
<dbReference type="RefSeq" id="XP_031778288.1">
    <property type="nucleotide sequence ID" value="XM_031922428.1"/>
</dbReference>
<keyword evidence="5" id="KW-1185">Reference proteome</keyword>
<feature type="region of interest" description="Disordered" evidence="1">
    <location>
        <begin position="329"/>
        <end position="358"/>
    </location>
</feature>
<organism evidence="4 5">
    <name type="scientific">Nasonia vitripennis</name>
    <name type="common">Parasitic wasp</name>
    <dbReference type="NCBI Taxonomy" id="7425"/>
    <lineage>
        <taxon>Eukaryota</taxon>
        <taxon>Metazoa</taxon>
        <taxon>Ecdysozoa</taxon>
        <taxon>Arthropoda</taxon>
        <taxon>Hexapoda</taxon>
        <taxon>Insecta</taxon>
        <taxon>Pterygota</taxon>
        <taxon>Neoptera</taxon>
        <taxon>Endopterygota</taxon>
        <taxon>Hymenoptera</taxon>
        <taxon>Apocrita</taxon>
        <taxon>Proctotrupomorpha</taxon>
        <taxon>Chalcidoidea</taxon>
        <taxon>Pteromalidae</taxon>
        <taxon>Pteromalinae</taxon>
        <taxon>Nasonia</taxon>
    </lineage>
</organism>
<sequence length="629" mass="71670">MTTSRIIFILVLVAVVWSCVFGLQRPPPRYSQQYMPQTSFTCRNKIVGSYYADPETDCQLFHVCVSVAGSIQDYRFLCPNDTAFDQESQTCADWYDVDCEAATLYYASDNFDLYRIGSGLESLHYDSIRSDYEPQDHLQRSESNDPIRSPLNSFSTNNYKDLETSKKSSINKSNEYSPRNPKEVISEIEKDRNLREHQESEKKVNGRKINRKPVNNGFTSTYRTKFTTGAPAQIQQQTRNYDNKSFGQQNMAFTTPTSLRPSLVSNTPNSKQGSVTTLRPTTKYITTQTAARSTASSQATYSNYPTTTIKTTFHNNNFDNINRFETTTKPTNAISNRPEPQSYSAQFSQATSATTKQPSLDYQLYNQGDNYDQRIYNNYNSNYVHRPNSTTHASSSTTVPSQNKNNNHYNNYNDNNNYNNYNTFNNNYPSKKLADYNSNSYTANTYVPTTYNPVTNKYANGRQYYDKSTTVTTKPSHFGETDSIKTSKKVTHYKGYQNYETSSKSYDFSRSSVGLGFSPSSVNHLAENVKSTTPTPRRVASPTTYNPNNFHGNSQTLQSQVTQVKPTYHRNQSAKQNSTTEKYAKETTIRSKITKKNDYDYAYYDNGPVEYDSLELEHVGSNKESVKIS</sequence>
<evidence type="ECO:0000256" key="2">
    <source>
        <dbReference type="SAM" id="SignalP"/>
    </source>
</evidence>
<dbReference type="Gene3D" id="2.170.140.10">
    <property type="entry name" value="Chitin binding domain"/>
    <property type="match status" value="1"/>
</dbReference>
<dbReference type="GeneID" id="100116035"/>
<dbReference type="Pfam" id="PF01607">
    <property type="entry name" value="CBM_14"/>
    <property type="match status" value="1"/>
</dbReference>
<proteinExistence type="predicted"/>
<dbReference type="InterPro" id="IPR002557">
    <property type="entry name" value="Chitin-bd_dom"/>
</dbReference>
<feature type="compositionally biased region" description="Basic and acidic residues" evidence="1">
    <location>
        <begin position="134"/>
        <end position="145"/>
    </location>
</feature>
<dbReference type="SMART" id="SM00494">
    <property type="entry name" value="ChtBD2"/>
    <property type="match status" value="1"/>
</dbReference>
<feature type="region of interest" description="Disordered" evidence="1">
    <location>
        <begin position="134"/>
        <end position="223"/>
    </location>
</feature>
<dbReference type="SMR" id="A0A7M7Q1W2"/>
<dbReference type="GO" id="GO:0008061">
    <property type="term" value="F:chitin binding"/>
    <property type="evidence" value="ECO:0007669"/>
    <property type="project" value="InterPro"/>
</dbReference>
<feature type="compositionally biased region" description="Low complexity" evidence="1">
    <location>
        <begin position="403"/>
        <end position="420"/>
    </location>
</feature>
<evidence type="ECO:0000256" key="1">
    <source>
        <dbReference type="SAM" id="MobiDB-lite"/>
    </source>
</evidence>
<dbReference type="PANTHER" id="PTHR22933:SF47">
    <property type="entry name" value="CPAP1-I"/>
    <property type="match status" value="1"/>
</dbReference>
<dbReference type="PROSITE" id="PS50940">
    <property type="entry name" value="CHIT_BIND_II"/>
    <property type="match status" value="1"/>
</dbReference>
<protein>
    <recommendedName>
        <fullName evidence="3">Chitin-binding type-2 domain-containing protein</fullName>
    </recommendedName>
</protein>
<feature type="chain" id="PRO_5029460330" description="Chitin-binding type-2 domain-containing protein" evidence="2">
    <location>
        <begin position="23"/>
        <end position="629"/>
    </location>
</feature>
<feature type="signal peptide" evidence="2">
    <location>
        <begin position="1"/>
        <end position="22"/>
    </location>
</feature>
<dbReference type="SUPFAM" id="SSF57625">
    <property type="entry name" value="Invertebrate chitin-binding proteins"/>
    <property type="match status" value="1"/>
</dbReference>
<evidence type="ECO:0000313" key="5">
    <source>
        <dbReference type="Proteomes" id="UP000002358"/>
    </source>
</evidence>
<reference evidence="4" key="1">
    <citation type="submission" date="2021-01" db="UniProtKB">
        <authorList>
            <consortium name="EnsemblMetazoa"/>
        </authorList>
    </citation>
    <scope>IDENTIFICATION</scope>
</reference>
<dbReference type="GO" id="GO:0005576">
    <property type="term" value="C:extracellular region"/>
    <property type="evidence" value="ECO:0007669"/>
    <property type="project" value="InterPro"/>
</dbReference>
<dbReference type="AlphaFoldDB" id="A0A7M7Q1W2"/>
<feature type="region of interest" description="Disordered" evidence="1">
    <location>
        <begin position="380"/>
        <end position="420"/>
    </location>
</feature>
<evidence type="ECO:0000259" key="3">
    <source>
        <dbReference type="PROSITE" id="PS50940"/>
    </source>
</evidence>
<dbReference type="PANTHER" id="PTHR22933">
    <property type="entry name" value="FI18007P1-RELATED"/>
    <property type="match status" value="1"/>
</dbReference>
<feature type="domain" description="Chitin-binding type-2" evidence="3">
    <location>
        <begin position="39"/>
        <end position="101"/>
    </location>
</feature>
<accession>A0A7M7Q1W2</accession>
<feature type="compositionally biased region" description="Basic and acidic residues" evidence="1">
    <location>
        <begin position="180"/>
        <end position="204"/>
    </location>
</feature>
<feature type="compositionally biased region" description="Polar residues" evidence="1">
    <location>
        <begin position="527"/>
        <end position="581"/>
    </location>
</feature>
<feature type="compositionally biased region" description="Polar residues" evidence="1">
    <location>
        <begin position="146"/>
        <end position="159"/>
    </location>
</feature>
<dbReference type="OrthoDB" id="6434376at2759"/>
<feature type="compositionally biased region" description="Polar residues" evidence="1">
    <location>
        <begin position="167"/>
        <end position="177"/>
    </location>
</feature>
<dbReference type="InParanoid" id="A0A7M7Q1W2"/>